<reference evidence="1" key="1">
    <citation type="journal article" date="2020" name="G3 (Bethesda)">
        <title>High-Quality Assemblies for Three Invasive Social Wasps from the &lt;i&gt;Vespula&lt;/i&gt; Genus.</title>
        <authorList>
            <person name="Harrop T.W.R."/>
            <person name="Guhlin J."/>
            <person name="McLaughlin G.M."/>
            <person name="Permina E."/>
            <person name="Stockwell P."/>
            <person name="Gilligan J."/>
            <person name="Le Lec M.F."/>
            <person name="Gruber M.A.M."/>
            <person name="Quinn O."/>
            <person name="Lovegrove M."/>
            <person name="Duncan E.J."/>
            <person name="Remnant E.J."/>
            <person name="Van Eeckhoven J."/>
            <person name="Graham B."/>
            <person name="Knapp R.A."/>
            <person name="Langford K.W."/>
            <person name="Kronenberg Z."/>
            <person name="Press M.O."/>
            <person name="Eacker S.M."/>
            <person name="Wilson-Rankin E.E."/>
            <person name="Purcell J."/>
            <person name="Lester P.J."/>
            <person name="Dearden P.K."/>
        </authorList>
    </citation>
    <scope>NUCLEOTIDE SEQUENCE</scope>
    <source>
        <strain evidence="1">Volc-1</strain>
    </source>
</reference>
<dbReference type="EMBL" id="JACSDY010000011">
    <property type="protein sequence ID" value="KAF7416002.1"/>
    <property type="molecule type" value="Genomic_DNA"/>
</dbReference>
<dbReference type="AlphaFoldDB" id="A0A834NR94"/>
<keyword evidence="2" id="KW-1185">Reference proteome</keyword>
<comment type="caution">
    <text evidence="1">The sequence shown here is derived from an EMBL/GenBank/DDBJ whole genome shotgun (WGS) entry which is preliminary data.</text>
</comment>
<organism evidence="1 2">
    <name type="scientific">Vespula pensylvanica</name>
    <name type="common">Western yellow jacket</name>
    <name type="synonym">Wasp</name>
    <dbReference type="NCBI Taxonomy" id="30213"/>
    <lineage>
        <taxon>Eukaryota</taxon>
        <taxon>Metazoa</taxon>
        <taxon>Ecdysozoa</taxon>
        <taxon>Arthropoda</taxon>
        <taxon>Hexapoda</taxon>
        <taxon>Insecta</taxon>
        <taxon>Pterygota</taxon>
        <taxon>Neoptera</taxon>
        <taxon>Endopterygota</taxon>
        <taxon>Hymenoptera</taxon>
        <taxon>Apocrita</taxon>
        <taxon>Aculeata</taxon>
        <taxon>Vespoidea</taxon>
        <taxon>Vespidae</taxon>
        <taxon>Vespinae</taxon>
        <taxon>Vespula</taxon>
    </lineage>
</organism>
<sequence length="315" mass="36026">MGAIDHQDQMLAPEVILQNVQLPNYKKRGKSALGETTLPQVQYWAHLPKQIDLTTQKKNQQECVKFSINTKYEVKQRGNARVVSVFLLDIDSRGHMMIYHMTYNNVADIAFIEETMIAEKCIEEFYNLAEYDNKNGSSSSQQSVQSTYMPYKLKINSNSEMYATNNAVNSNDVNSRKLLQQNCKHNAEFRKIESRRSNYKTNLDCLIINKNIIDLPLLSLSCNTIDTLNIKLTEPGFHTSTEVDLIEIDAFWKFVIPNVSGQIIQSVINSPYATSDNKKVEMKRIGKHKIRSSSLSSGNDDVEYFISEDNIDEMN</sequence>
<name>A0A834NR94_VESPE</name>
<dbReference type="Proteomes" id="UP000600918">
    <property type="component" value="Unassembled WGS sequence"/>
</dbReference>
<protein>
    <submittedName>
        <fullName evidence="1">Uncharacterized protein</fullName>
    </submittedName>
</protein>
<accession>A0A834NR94</accession>
<gene>
    <name evidence="1" type="ORF">H0235_012594</name>
</gene>
<evidence type="ECO:0000313" key="1">
    <source>
        <dbReference type="EMBL" id="KAF7416002.1"/>
    </source>
</evidence>
<proteinExistence type="predicted"/>
<evidence type="ECO:0000313" key="2">
    <source>
        <dbReference type="Proteomes" id="UP000600918"/>
    </source>
</evidence>